<dbReference type="RefSeq" id="WP_163045623.1">
    <property type="nucleotide sequence ID" value="NZ_JAAAMJ010000020.1"/>
</dbReference>
<name>A0A6L9MLQ8_9HYPH</name>
<sequence length="63" mass="6954">MTKSEEASLDLVWGIAAIAKMIGRNERQTYDMLASGHLPAKQVGSRWVAERGKLIAFFMETAA</sequence>
<organism evidence="1 2">
    <name type="scientific">Aurantimonas aggregata</name>
    <dbReference type="NCBI Taxonomy" id="2047720"/>
    <lineage>
        <taxon>Bacteria</taxon>
        <taxon>Pseudomonadati</taxon>
        <taxon>Pseudomonadota</taxon>
        <taxon>Alphaproteobacteria</taxon>
        <taxon>Hyphomicrobiales</taxon>
        <taxon>Aurantimonadaceae</taxon>
        <taxon>Aurantimonas</taxon>
    </lineage>
</organism>
<dbReference type="Proteomes" id="UP000476332">
    <property type="component" value="Unassembled WGS sequence"/>
</dbReference>
<comment type="caution">
    <text evidence="1">The sequence shown here is derived from an EMBL/GenBank/DDBJ whole genome shotgun (WGS) entry which is preliminary data.</text>
</comment>
<protein>
    <submittedName>
        <fullName evidence="1">DNA-binding protein</fullName>
    </submittedName>
</protein>
<evidence type="ECO:0000313" key="2">
    <source>
        <dbReference type="Proteomes" id="UP000476332"/>
    </source>
</evidence>
<dbReference type="GO" id="GO:0003677">
    <property type="term" value="F:DNA binding"/>
    <property type="evidence" value="ECO:0007669"/>
    <property type="project" value="UniProtKB-KW"/>
</dbReference>
<keyword evidence="2" id="KW-1185">Reference proteome</keyword>
<dbReference type="AlphaFoldDB" id="A0A6L9MLQ8"/>
<reference evidence="1 2" key="1">
    <citation type="submission" date="2020-01" db="EMBL/GenBank/DDBJ databases">
        <title>Genomes of bacteria type strains.</title>
        <authorList>
            <person name="Chen J."/>
            <person name="Zhu S."/>
            <person name="Chen J."/>
        </authorList>
    </citation>
    <scope>NUCLEOTIDE SEQUENCE [LARGE SCALE GENOMIC DNA]</scope>
    <source>
        <strain evidence="1 2">KCTC 52919</strain>
    </source>
</reference>
<keyword evidence="1" id="KW-0238">DNA-binding</keyword>
<accession>A0A6L9MLQ8</accession>
<evidence type="ECO:0000313" key="1">
    <source>
        <dbReference type="EMBL" id="NDV88773.1"/>
    </source>
</evidence>
<proteinExistence type="predicted"/>
<dbReference type="EMBL" id="JAAAMJ010000020">
    <property type="protein sequence ID" value="NDV88773.1"/>
    <property type="molecule type" value="Genomic_DNA"/>
</dbReference>
<gene>
    <name evidence="1" type="ORF">GTW51_18930</name>
</gene>